<keyword evidence="3" id="KW-1185">Reference proteome</keyword>
<sequence>MKFLTSLCLIASLATIAWASSAAWGRRNSTDYLLLRENVVRTPLKNNYWSVNVQFPKSGQVNKRVITAIFVYDRFTNSSGAFPSLWSGGPNLTYATVNLKSQVSRGINSTVEIYGR</sequence>
<proteinExistence type="predicted"/>
<accession>A0A1I8MVX5</accession>
<dbReference type="Proteomes" id="UP001652621">
    <property type="component" value="Unplaced"/>
</dbReference>
<dbReference type="GeneID" id="101891403"/>
<dbReference type="PANTHER" id="PTHR37685:SF1">
    <property type="entry name" value="GEO11136P1-RELATED"/>
    <property type="match status" value="1"/>
</dbReference>
<dbReference type="eggNOG" id="ENOG502TA5W">
    <property type="taxonomic scope" value="Eukaryota"/>
</dbReference>
<gene>
    <name evidence="2" type="primary">101891403</name>
    <name evidence="4" type="synonym">LOC101891403</name>
</gene>
<reference evidence="4" key="2">
    <citation type="submission" date="2025-04" db="UniProtKB">
        <authorList>
            <consortium name="RefSeq"/>
        </authorList>
    </citation>
    <scope>IDENTIFICATION</scope>
    <source>
        <strain evidence="4">Aabys</strain>
    </source>
</reference>
<dbReference type="KEGG" id="mde:101891403"/>
<name>A0A1I8MVX5_MUSDO</name>
<dbReference type="VEuPathDB" id="VectorBase:MDOA008987"/>
<dbReference type="VEuPathDB" id="VectorBase:MDOMA2_004651"/>
<dbReference type="OrthoDB" id="8192785at2759"/>
<evidence type="ECO:0000256" key="1">
    <source>
        <dbReference type="SAM" id="SignalP"/>
    </source>
</evidence>
<dbReference type="InterPro" id="IPR031734">
    <property type="entry name" value="MBF2"/>
</dbReference>
<protein>
    <submittedName>
        <fullName evidence="4">Uncharacterized protein LOC101891403</fullName>
    </submittedName>
</protein>
<evidence type="ECO:0000313" key="4">
    <source>
        <dbReference type="RefSeq" id="XP_005183792.1"/>
    </source>
</evidence>
<evidence type="ECO:0000313" key="2">
    <source>
        <dbReference type="EnsemblMetazoa" id="MDOA008987-PA"/>
    </source>
</evidence>
<keyword evidence="1" id="KW-0732">Signal</keyword>
<feature type="chain" id="PRO_5044560927" evidence="1">
    <location>
        <begin position="20"/>
        <end position="116"/>
    </location>
</feature>
<organism evidence="2">
    <name type="scientific">Musca domestica</name>
    <name type="common">House fly</name>
    <dbReference type="NCBI Taxonomy" id="7370"/>
    <lineage>
        <taxon>Eukaryota</taxon>
        <taxon>Metazoa</taxon>
        <taxon>Ecdysozoa</taxon>
        <taxon>Arthropoda</taxon>
        <taxon>Hexapoda</taxon>
        <taxon>Insecta</taxon>
        <taxon>Pterygota</taxon>
        <taxon>Neoptera</taxon>
        <taxon>Endopterygota</taxon>
        <taxon>Diptera</taxon>
        <taxon>Brachycera</taxon>
        <taxon>Muscomorpha</taxon>
        <taxon>Muscoidea</taxon>
        <taxon>Muscidae</taxon>
        <taxon>Musca</taxon>
    </lineage>
</organism>
<feature type="signal peptide" evidence="1">
    <location>
        <begin position="1"/>
        <end position="19"/>
    </location>
</feature>
<reference evidence="2" key="1">
    <citation type="submission" date="2020-05" db="UniProtKB">
        <authorList>
            <consortium name="EnsemblMetazoa"/>
        </authorList>
    </citation>
    <scope>IDENTIFICATION</scope>
    <source>
        <strain evidence="2">Aabys</strain>
    </source>
</reference>
<dbReference type="EnsemblMetazoa" id="MDOA008987-RA">
    <property type="protein sequence ID" value="MDOA008987-PA"/>
    <property type="gene ID" value="MDOA008987"/>
</dbReference>
<dbReference type="RefSeq" id="XP_005183792.1">
    <property type="nucleotide sequence ID" value="XM_005183735.3"/>
</dbReference>
<dbReference type="AlphaFoldDB" id="A0A1I8MVX5"/>
<evidence type="ECO:0000313" key="3">
    <source>
        <dbReference type="Proteomes" id="UP001652621"/>
    </source>
</evidence>
<dbReference type="PANTHER" id="PTHR37685">
    <property type="entry name" value="GEO11136P1-RELATED"/>
    <property type="match status" value="1"/>
</dbReference>
<dbReference type="Pfam" id="PF15868">
    <property type="entry name" value="MBF2"/>
    <property type="match status" value="1"/>
</dbReference>